<evidence type="ECO:0000256" key="1">
    <source>
        <dbReference type="ARBA" id="ARBA00003086"/>
    </source>
</evidence>
<dbReference type="SUPFAM" id="SSF50615">
    <property type="entry name" value="N-terminal domain of alpha and beta subunits of F1 ATP synthase"/>
    <property type="match status" value="1"/>
</dbReference>
<keyword evidence="11" id="KW-1278">Translocase</keyword>
<evidence type="ECO:0000256" key="9">
    <source>
        <dbReference type="ARBA" id="ARBA00022840"/>
    </source>
</evidence>
<evidence type="ECO:0000256" key="15">
    <source>
        <dbReference type="ARBA" id="ARBA00023196"/>
    </source>
</evidence>
<dbReference type="EMBL" id="JACGWJ010000032">
    <property type="protein sequence ID" value="KAL0296670.1"/>
    <property type="molecule type" value="Genomic_DNA"/>
</dbReference>
<keyword evidence="6 18" id="KW-0547">Nucleotide-binding</keyword>
<evidence type="ECO:0000256" key="6">
    <source>
        <dbReference type="ARBA" id="ARBA00022741"/>
    </source>
</evidence>
<proteinExistence type="inferred from homology"/>
<keyword evidence="5" id="KW-0813">Transport</keyword>
<evidence type="ECO:0000256" key="5">
    <source>
        <dbReference type="ARBA" id="ARBA00022448"/>
    </source>
</evidence>
<evidence type="ECO:0000256" key="14">
    <source>
        <dbReference type="ARBA" id="ARBA00023136"/>
    </source>
</evidence>
<dbReference type="Pfam" id="PF02874">
    <property type="entry name" value="ATP-synt_ab_N"/>
    <property type="match status" value="1"/>
</dbReference>
<keyword evidence="13" id="KW-0496">Mitochondrion</keyword>
<dbReference type="Pfam" id="PF22919">
    <property type="entry name" value="ATP-synt_VA_C"/>
    <property type="match status" value="1"/>
</dbReference>
<dbReference type="CDD" id="cd01133">
    <property type="entry name" value="F1-ATPase_beta_CD"/>
    <property type="match status" value="1"/>
</dbReference>
<keyword evidence="16 18" id="KW-0066">ATP synthesis</keyword>
<dbReference type="InterPro" id="IPR036121">
    <property type="entry name" value="ATPase_F1/V1/A1_a/bsu_N_sf"/>
</dbReference>
<evidence type="ECO:0000256" key="12">
    <source>
        <dbReference type="ARBA" id="ARBA00023065"/>
    </source>
</evidence>
<comment type="subunit">
    <text evidence="18">F-type ATPases have 2 components, CF(1) - the catalytic core - and CF(0) - the membrane proton channel. CF(1) and CF(0) have multiple subunits.</text>
</comment>
<dbReference type="InterPro" id="IPR024034">
    <property type="entry name" value="ATPase_F1/V1_b/a_C"/>
</dbReference>
<feature type="region of interest" description="Disordered" evidence="19">
    <location>
        <begin position="1"/>
        <end position="38"/>
    </location>
</feature>
<dbReference type="SUPFAM" id="SSF52540">
    <property type="entry name" value="P-loop containing nucleoside triphosphate hydrolases"/>
    <property type="match status" value="1"/>
</dbReference>
<evidence type="ECO:0000256" key="13">
    <source>
        <dbReference type="ARBA" id="ARBA00023128"/>
    </source>
</evidence>
<dbReference type="Gene3D" id="3.40.50.300">
    <property type="entry name" value="P-loop containing nucleotide triphosphate hydrolases"/>
    <property type="match status" value="1"/>
</dbReference>
<comment type="caution">
    <text evidence="21">The sequence shown here is derived from an EMBL/GenBank/DDBJ whole genome shotgun (WGS) entry which is preliminary data.</text>
</comment>
<dbReference type="InterPro" id="IPR055190">
    <property type="entry name" value="ATP-synt_VA_C"/>
</dbReference>
<dbReference type="HAMAP" id="MF_01347">
    <property type="entry name" value="ATP_synth_beta_bact"/>
    <property type="match status" value="1"/>
</dbReference>
<keyword evidence="12" id="KW-0406">Ion transport</keyword>
<dbReference type="InterPro" id="IPR027417">
    <property type="entry name" value="P-loop_NTPase"/>
</dbReference>
<dbReference type="GO" id="GO:0016887">
    <property type="term" value="F:ATP hydrolysis activity"/>
    <property type="evidence" value="ECO:0007669"/>
    <property type="project" value="InterPro"/>
</dbReference>
<accession>A0AAW2JQG7</accession>
<keyword evidence="9 18" id="KW-0067">ATP-binding</keyword>
<evidence type="ECO:0000256" key="18">
    <source>
        <dbReference type="RuleBase" id="RU003553"/>
    </source>
</evidence>
<dbReference type="InterPro" id="IPR050053">
    <property type="entry name" value="ATPase_alpha/beta_chains"/>
</dbReference>
<dbReference type="GO" id="GO:0045259">
    <property type="term" value="C:proton-transporting ATP synthase complex"/>
    <property type="evidence" value="ECO:0007669"/>
    <property type="project" value="UniProtKB-KW"/>
</dbReference>
<dbReference type="InterPro" id="IPR000194">
    <property type="entry name" value="ATPase_F1/V1/A1_a/bsu_nucl-bd"/>
</dbReference>
<dbReference type="Gene3D" id="1.10.10.910">
    <property type="entry name" value="ATP synthase, F1 beta subunit"/>
    <property type="match status" value="1"/>
</dbReference>
<dbReference type="InterPro" id="IPR003593">
    <property type="entry name" value="AAA+_ATPase"/>
</dbReference>
<reference evidence="21" key="2">
    <citation type="journal article" date="2024" name="Plant">
        <title>Genomic evolution and insights into agronomic trait innovations of Sesamum species.</title>
        <authorList>
            <person name="Miao H."/>
            <person name="Wang L."/>
            <person name="Qu L."/>
            <person name="Liu H."/>
            <person name="Sun Y."/>
            <person name="Le M."/>
            <person name="Wang Q."/>
            <person name="Wei S."/>
            <person name="Zheng Y."/>
            <person name="Lin W."/>
            <person name="Duan Y."/>
            <person name="Cao H."/>
            <person name="Xiong S."/>
            <person name="Wang X."/>
            <person name="Wei L."/>
            <person name="Li C."/>
            <person name="Ma Q."/>
            <person name="Ju M."/>
            <person name="Zhao R."/>
            <person name="Li G."/>
            <person name="Mu C."/>
            <person name="Tian Q."/>
            <person name="Mei H."/>
            <person name="Zhang T."/>
            <person name="Gao T."/>
            <person name="Zhang H."/>
        </authorList>
    </citation>
    <scope>NUCLEOTIDE SEQUENCE</scope>
    <source>
        <strain evidence="21">G02</strain>
    </source>
</reference>
<sequence length="526" mass="56622">MASRRLLASLLRSSAARRPRSPFSSAPKPSPRPSPAGYFLHRFATNYATSAAAAAPPPSKSPSGGAGGKITDEFTGQGAIGKVCQVIGAVVDVRFDEGLPPILTALEVLDNQIRLVLEVAQHLGENVVRCIAMDGTEGLVRGQRVLNTGSPITVPVGRATLGRIINVIGEPIDEKGDIKTEHFLPIHREAPAFVEQATEQQILVTGIKVVDLLAPYQRGGKIGLFGGAGVGKTVLIMELINNVAKAHGGFSVFAGVGERTREGNDLYREMIESGVIKLGDKQAESKCALVYGQMNEPPGARARVGLTGLTVAEHFRDAEGQDVLLFIDNIFRFTQANSEVSALLGRIPSAVGYQPTLATDLGGLQERITTTKKGSITSVQAIYVPADDLTDPAPPLLLTWMPQLCYLDRFLSLVFILLSIRLTQHLNYKNLQDIIAILGMDELSEDDKLTVARARKIQRFLSQPFHVAEVFTGAPGKYVELKESVNSFQGVLDGKYDDLPEQSFYMVGGIDEVIAKAEKIAKESAA</sequence>
<evidence type="ECO:0000256" key="3">
    <source>
        <dbReference type="ARBA" id="ARBA00008936"/>
    </source>
</evidence>
<feature type="compositionally biased region" description="Low complexity" evidence="19">
    <location>
        <begin position="1"/>
        <end position="14"/>
    </location>
</feature>
<dbReference type="CDD" id="cd18110">
    <property type="entry name" value="ATP-synt_F1_beta_C"/>
    <property type="match status" value="1"/>
</dbReference>
<dbReference type="GO" id="GO:0005743">
    <property type="term" value="C:mitochondrial inner membrane"/>
    <property type="evidence" value="ECO:0007669"/>
    <property type="project" value="UniProtKB-SubCell"/>
</dbReference>
<reference evidence="21" key="1">
    <citation type="submission" date="2020-06" db="EMBL/GenBank/DDBJ databases">
        <authorList>
            <person name="Li T."/>
            <person name="Hu X."/>
            <person name="Zhang T."/>
            <person name="Song X."/>
            <person name="Zhang H."/>
            <person name="Dai N."/>
            <person name="Sheng W."/>
            <person name="Hou X."/>
            <person name="Wei L."/>
        </authorList>
    </citation>
    <scope>NUCLEOTIDE SEQUENCE</scope>
    <source>
        <strain evidence="21">G02</strain>
        <tissue evidence="21">Leaf</tissue>
    </source>
</reference>
<dbReference type="Pfam" id="PF11421">
    <property type="entry name" value="Synthase_beta"/>
    <property type="match status" value="1"/>
</dbReference>
<evidence type="ECO:0000313" key="21">
    <source>
        <dbReference type="EMBL" id="KAL0296670.1"/>
    </source>
</evidence>
<dbReference type="InterPro" id="IPR004100">
    <property type="entry name" value="ATPase_F1/V1/A1_a/bsu_N"/>
</dbReference>
<dbReference type="EC" id="7.1.2.2" evidence="18"/>
<gene>
    <name evidence="21" type="ORF">Sradi_6719100</name>
</gene>
<dbReference type="FunFam" id="1.10.1140.10:FF:000001">
    <property type="entry name" value="ATP synthase subunit beta"/>
    <property type="match status" value="1"/>
</dbReference>
<evidence type="ECO:0000256" key="10">
    <source>
        <dbReference type="ARBA" id="ARBA00022946"/>
    </source>
</evidence>
<dbReference type="SMART" id="SM00382">
    <property type="entry name" value="AAA"/>
    <property type="match status" value="1"/>
</dbReference>
<organism evidence="21">
    <name type="scientific">Sesamum radiatum</name>
    <name type="common">Black benniseed</name>
    <dbReference type="NCBI Taxonomy" id="300843"/>
    <lineage>
        <taxon>Eukaryota</taxon>
        <taxon>Viridiplantae</taxon>
        <taxon>Streptophyta</taxon>
        <taxon>Embryophyta</taxon>
        <taxon>Tracheophyta</taxon>
        <taxon>Spermatophyta</taxon>
        <taxon>Magnoliopsida</taxon>
        <taxon>eudicotyledons</taxon>
        <taxon>Gunneridae</taxon>
        <taxon>Pentapetalae</taxon>
        <taxon>asterids</taxon>
        <taxon>lamiids</taxon>
        <taxon>Lamiales</taxon>
        <taxon>Pedaliaceae</taxon>
        <taxon>Sesamum</taxon>
    </lineage>
</organism>
<evidence type="ECO:0000256" key="8">
    <source>
        <dbReference type="ARBA" id="ARBA00022792"/>
    </source>
</evidence>
<evidence type="ECO:0000256" key="19">
    <source>
        <dbReference type="SAM" id="MobiDB-lite"/>
    </source>
</evidence>
<dbReference type="InterPro" id="IPR020971">
    <property type="entry name" value="ATP_synth_F1_beta_su"/>
</dbReference>
<dbReference type="SUPFAM" id="SSF47917">
    <property type="entry name" value="C-terminal domain of alpha and beta subunits of F1 ATP synthase"/>
    <property type="match status" value="1"/>
</dbReference>
<comment type="subcellular location">
    <subcellularLocation>
        <location evidence="2">Mitochondrion inner membrane</location>
    </subcellularLocation>
</comment>
<dbReference type="Gene3D" id="2.40.10.170">
    <property type="match status" value="1"/>
</dbReference>
<evidence type="ECO:0000256" key="11">
    <source>
        <dbReference type="ARBA" id="ARBA00022967"/>
    </source>
</evidence>
<dbReference type="Gene3D" id="1.10.1140.10">
    <property type="entry name" value="Bovine Mitochondrial F1-atpase, Atp Synthase Beta Chain, Chain D, domain 3"/>
    <property type="match status" value="1"/>
</dbReference>
<feature type="region of interest" description="Disordered" evidence="19">
    <location>
        <begin position="51"/>
        <end position="70"/>
    </location>
</feature>
<comment type="catalytic activity">
    <reaction evidence="17 18">
        <text>ATP + H2O + 4 H(+)(in) = ADP + phosphate + 5 H(+)(out)</text>
        <dbReference type="Rhea" id="RHEA:57720"/>
        <dbReference type="ChEBI" id="CHEBI:15377"/>
        <dbReference type="ChEBI" id="CHEBI:15378"/>
        <dbReference type="ChEBI" id="CHEBI:30616"/>
        <dbReference type="ChEBI" id="CHEBI:43474"/>
        <dbReference type="ChEBI" id="CHEBI:456216"/>
        <dbReference type="EC" id="7.1.2.2"/>
    </reaction>
</comment>
<dbReference type="CDD" id="cd18115">
    <property type="entry name" value="ATP-synt_F1_beta_N"/>
    <property type="match status" value="1"/>
</dbReference>
<dbReference type="Pfam" id="PF00006">
    <property type="entry name" value="ATP-synt_ab"/>
    <property type="match status" value="1"/>
</dbReference>
<dbReference type="PANTHER" id="PTHR15184:SF82">
    <property type="entry name" value="ATP SYNTHASE SUBUNIT BETA, MITOCHONDRIAL"/>
    <property type="match status" value="1"/>
</dbReference>
<evidence type="ECO:0000256" key="2">
    <source>
        <dbReference type="ARBA" id="ARBA00004273"/>
    </source>
</evidence>
<comment type="similarity">
    <text evidence="3">Belongs to the ATPase alpha/beta chains family.</text>
</comment>
<feature type="domain" description="AAA+ ATPase" evidence="20">
    <location>
        <begin position="218"/>
        <end position="465"/>
    </location>
</feature>
<comment type="subunit">
    <text evidence="4">F-type ATPases have 2 components, CF(1) - the catalytic core - and CF(0) - the membrane proton channel. CF(1) has five subunits: alpha(3), beta(3), gamma(1), delta(1), epsilon(1). CF(0) has three main subunits: a, b and c.</text>
</comment>
<dbReference type="InterPro" id="IPR005722">
    <property type="entry name" value="ATP_synth_F1_bsu"/>
</dbReference>
<dbReference type="GO" id="GO:0005524">
    <property type="term" value="F:ATP binding"/>
    <property type="evidence" value="ECO:0007669"/>
    <property type="project" value="UniProtKB-KW"/>
</dbReference>
<comment type="function">
    <text evidence="18">Produces ATP from ADP in the presence of a proton gradient across the membrane.</text>
</comment>
<keyword evidence="10" id="KW-0809">Transit peptide</keyword>
<keyword evidence="8" id="KW-0999">Mitochondrion inner membrane</keyword>
<evidence type="ECO:0000256" key="7">
    <source>
        <dbReference type="ARBA" id="ARBA00022781"/>
    </source>
</evidence>
<dbReference type="FunFam" id="3.40.50.300:FF:000026">
    <property type="entry name" value="ATP synthase subunit beta"/>
    <property type="match status" value="1"/>
</dbReference>
<comment type="function">
    <text evidence="1">Mitochondrial membrane ATP synthase (F(1)F(0) ATP synthase or Complex V) produces ATP from ADP in the presence of a proton gradient across the membrane which is generated by electron transport complexes of the respiratory chain. F-type ATPases consist of two structural domains, F(1) - containing the extramembraneous catalytic core, and F(0) - containing the membrane proton channel, linked together by a central stalk and a peripheral stalk. During catalysis, ATP synthesis in the catalytic domain of F(1) is coupled via a rotary mechanism of the central stalk subunits to proton translocation. Subunits alpha and beta form the catalytic core in F(1). Rotation of the central stalk against the surrounding alpha(3)beta(3) subunits leads to hydrolysis of ATP in three separate catalytic sites on the beta subunits.</text>
</comment>
<dbReference type="FunFam" id="2.40.10.170:FF:000006">
    <property type="entry name" value="ATP synthase subunit beta"/>
    <property type="match status" value="1"/>
</dbReference>
<dbReference type="InterPro" id="IPR042079">
    <property type="entry name" value="ATP_synt_F1_beta_sf"/>
</dbReference>
<dbReference type="NCBIfam" id="TIGR01039">
    <property type="entry name" value="atpD"/>
    <property type="match status" value="1"/>
</dbReference>
<dbReference type="AlphaFoldDB" id="A0AAW2JQG7"/>
<evidence type="ECO:0000256" key="17">
    <source>
        <dbReference type="ARBA" id="ARBA00048383"/>
    </source>
</evidence>
<name>A0AAW2JQG7_SESRA</name>
<protein>
    <recommendedName>
        <fullName evidence="18">ATP synthase subunit beta</fullName>
        <ecNumber evidence="18">7.1.2.2</ecNumber>
    </recommendedName>
</protein>
<dbReference type="GO" id="GO:0042776">
    <property type="term" value="P:proton motive force-driven mitochondrial ATP synthesis"/>
    <property type="evidence" value="ECO:0007669"/>
    <property type="project" value="TreeGrafter"/>
</dbReference>
<evidence type="ECO:0000259" key="20">
    <source>
        <dbReference type="SMART" id="SM00382"/>
    </source>
</evidence>
<keyword evidence="15 18" id="KW-0139">CF(1)</keyword>
<evidence type="ECO:0000256" key="16">
    <source>
        <dbReference type="ARBA" id="ARBA00023310"/>
    </source>
</evidence>
<dbReference type="GO" id="GO:0046933">
    <property type="term" value="F:proton-transporting ATP synthase activity, rotational mechanism"/>
    <property type="evidence" value="ECO:0007669"/>
    <property type="project" value="InterPro"/>
</dbReference>
<evidence type="ECO:0000256" key="4">
    <source>
        <dbReference type="ARBA" id="ARBA00011648"/>
    </source>
</evidence>
<dbReference type="PANTHER" id="PTHR15184">
    <property type="entry name" value="ATP SYNTHASE"/>
    <property type="match status" value="1"/>
</dbReference>
<keyword evidence="14" id="KW-0472">Membrane</keyword>
<keyword evidence="7" id="KW-0375">Hydrogen ion transport</keyword>